<dbReference type="AlphaFoldDB" id="A0A917E818"/>
<keyword evidence="1" id="KW-0732">Signal</keyword>
<sequence length="719" mass="75110">MITLSRRNLLVAGALTTGGLWLGYAPAEAATTGGLNPWVRIAPDGIVTILAHNPEIGQGIKTSIPMLVAEELDVDWTQVRIEQAIADSKIYGRQVAGGSMATTLQYDALRRVGAGARAMLVAAAAQQWSVPAADLTTASGSVRHAASGRTASYGSLVALAATLPAPAAESLVLKDPKTFKLVGKPIAGVDNRAIVTGKPLFGIDTVLPGMKFAVFHKCPVFGGTVAKADLNAAKSLSGVRDAFIVPGTGGIEGLVAGVAIVADSFWAANRAREALAVEWTPGSGATQSSPGFAAEAAARAKSPAQKVITNEGDSAAALKAAAKTVKADYAYPFLAHAPLEPMNCTARVTGNKVEIWAPTQNPENGRQLVAKSLGIPETDITVHMMRCGGGFGRRLQNEYMAEAAWIARAAGVPVKLVWTREDDMTQGNLRPGGFHHFEAGLDAAGKVTAWTDHFVSYGADGEFVRAAGIDATQFPARFIPNFRLDASLLPLKVPTGFLRAPANNAFGFVMQGFIDELAEAANADPLAFRQALLGDARLVGEAGKRDSYDAGRMRAVLDKAAAMARWGRKLSPRSGLGIAFHFSHLGYFANVIEANVDKDGGVRVAKVWVAGDVGRQIVNPSGALNQVQGSVLDAIGAALGLAITIKDGAIVQQNFGEYPIMRMADAPPVEVAFITSDNNPTGLGEPAYPSVAPALAGAIFAATGIRLRQLPFEAAQLKA</sequence>
<feature type="domain" description="Aldehyde oxidase/xanthine dehydrogenase a/b hammerhead" evidence="2">
    <location>
        <begin position="196"/>
        <end position="283"/>
    </location>
</feature>
<evidence type="ECO:0000259" key="2">
    <source>
        <dbReference type="SMART" id="SM01008"/>
    </source>
</evidence>
<feature type="signal peptide" evidence="1">
    <location>
        <begin position="1"/>
        <end position="29"/>
    </location>
</feature>
<evidence type="ECO:0000256" key="1">
    <source>
        <dbReference type="SAM" id="SignalP"/>
    </source>
</evidence>
<dbReference type="PIRSF" id="PIRSF036389">
    <property type="entry name" value="IOR_B"/>
    <property type="match status" value="1"/>
</dbReference>
<dbReference type="SMART" id="SM01008">
    <property type="entry name" value="Ald_Xan_dh_C"/>
    <property type="match status" value="1"/>
</dbReference>
<dbReference type="InterPro" id="IPR000674">
    <property type="entry name" value="Ald_Oxase/Xan_DH_a/b"/>
</dbReference>
<comment type="caution">
    <text evidence="3">The sequence shown here is derived from an EMBL/GenBank/DDBJ whole genome shotgun (WGS) entry which is preliminary data.</text>
</comment>
<dbReference type="Gene3D" id="3.90.1170.50">
    <property type="entry name" value="Aldehyde oxidase/xanthine dehydrogenase, a/b hammerhead"/>
    <property type="match status" value="1"/>
</dbReference>
<protein>
    <submittedName>
        <fullName evidence="3">Isoquinoline 1-oxidoreductase subunit beta</fullName>
    </submittedName>
</protein>
<proteinExistence type="predicted"/>
<name>A0A917E818_9SPHN</name>
<dbReference type="PANTHER" id="PTHR47495">
    <property type="entry name" value="ALDEHYDE DEHYDROGENASE"/>
    <property type="match status" value="1"/>
</dbReference>
<dbReference type="Pfam" id="PF02738">
    <property type="entry name" value="MoCoBD_1"/>
    <property type="match status" value="1"/>
</dbReference>
<dbReference type="GO" id="GO:0016491">
    <property type="term" value="F:oxidoreductase activity"/>
    <property type="evidence" value="ECO:0007669"/>
    <property type="project" value="InterPro"/>
</dbReference>
<reference evidence="3" key="2">
    <citation type="submission" date="2020-09" db="EMBL/GenBank/DDBJ databases">
        <authorList>
            <person name="Sun Q."/>
            <person name="Zhou Y."/>
        </authorList>
    </citation>
    <scope>NUCLEOTIDE SEQUENCE</scope>
    <source>
        <strain evidence="3">CGMCC 1.15519</strain>
    </source>
</reference>
<dbReference type="Gene3D" id="3.30.365.10">
    <property type="entry name" value="Aldehyde oxidase/xanthine dehydrogenase, molybdopterin binding domain"/>
    <property type="match status" value="4"/>
</dbReference>
<dbReference type="Proteomes" id="UP000635071">
    <property type="component" value="Unassembled WGS sequence"/>
</dbReference>
<dbReference type="PROSITE" id="PS51318">
    <property type="entry name" value="TAT"/>
    <property type="match status" value="1"/>
</dbReference>
<dbReference type="InterPro" id="IPR006311">
    <property type="entry name" value="TAT_signal"/>
</dbReference>
<gene>
    <name evidence="3" type="ORF">GCM10011529_18380</name>
</gene>
<evidence type="ECO:0000313" key="3">
    <source>
        <dbReference type="EMBL" id="GGE12355.1"/>
    </source>
</evidence>
<feature type="chain" id="PRO_5037229886" evidence="1">
    <location>
        <begin position="30"/>
        <end position="719"/>
    </location>
</feature>
<dbReference type="InterPro" id="IPR012368">
    <property type="entry name" value="OxRdtase_Mopterin-bd_su_IorB"/>
</dbReference>
<dbReference type="InterPro" id="IPR052516">
    <property type="entry name" value="N-heterocyclic_Hydroxylase"/>
</dbReference>
<dbReference type="InterPro" id="IPR046867">
    <property type="entry name" value="AldOxase/xan_DH_MoCoBD2"/>
</dbReference>
<dbReference type="InterPro" id="IPR037165">
    <property type="entry name" value="AldOxase/xan_DH_Mopterin-bd_sf"/>
</dbReference>
<dbReference type="SUPFAM" id="SSF56003">
    <property type="entry name" value="Molybdenum cofactor-binding domain"/>
    <property type="match status" value="2"/>
</dbReference>
<dbReference type="InterPro" id="IPR008274">
    <property type="entry name" value="AldOxase/xan_DH_MoCoBD1"/>
</dbReference>
<evidence type="ECO:0000313" key="4">
    <source>
        <dbReference type="Proteomes" id="UP000635071"/>
    </source>
</evidence>
<dbReference type="RefSeq" id="WP_188762641.1">
    <property type="nucleotide sequence ID" value="NZ_BMJM01000005.1"/>
</dbReference>
<dbReference type="Pfam" id="PF20256">
    <property type="entry name" value="MoCoBD_2"/>
    <property type="match status" value="2"/>
</dbReference>
<reference evidence="3" key="1">
    <citation type="journal article" date="2014" name="Int. J. Syst. Evol. Microbiol.">
        <title>Complete genome sequence of Corynebacterium casei LMG S-19264T (=DSM 44701T), isolated from a smear-ripened cheese.</title>
        <authorList>
            <consortium name="US DOE Joint Genome Institute (JGI-PGF)"/>
            <person name="Walter F."/>
            <person name="Albersmeier A."/>
            <person name="Kalinowski J."/>
            <person name="Ruckert C."/>
        </authorList>
    </citation>
    <scope>NUCLEOTIDE SEQUENCE</scope>
    <source>
        <strain evidence="3">CGMCC 1.15519</strain>
    </source>
</reference>
<dbReference type="PANTHER" id="PTHR47495:SF3">
    <property type="entry name" value="BLR6219 PROTEIN"/>
    <property type="match status" value="1"/>
</dbReference>
<organism evidence="3 4">
    <name type="scientific">Sandarakinorhabdus glacialis</name>
    <dbReference type="NCBI Taxonomy" id="1614636"/>
    <lineage>
        <taxon>Bacteria</taxon>
        <taxon>Pseudomonadati</taxon>
        <taxon>Pseudomonadota</taxon>
        <taxon>Alphaproteobacteria</taxon>
        <taxon>Sphingomonadales</taxon>
        <taxon>Sphingosinicellaceae</taxon>
        <taxon>Sandarakinorhabdus</taxon>
    </lineage>
</organism>
<keyword evidence="4" id="KW-1185">Reference proteome</keyword>
<dbReference type="EMBL" id="BMJM01000005">
    <property type="protein sequence ID" value="GGE12355.1"/>
    <property type="molecule type" value="Genomic_DNA"/>
</dbReference>
<accession>A0A917E818</accession>